<dbReference type="AlphaFoldDB" id="A0A2M7BE57"/>
<organism evidence="9 10">
    <name type="scientific">Candidatus Shapirobacteria bacterium CG03_land_8_20_14_0_80_40_19</name>
    <dbReference type="NCBI Taxonomy" id="1974880"/>
    <lineage>
        <taxon>Bacteria</taxon>
        <taxon>Candidatus Shapironibacteriota</taxon>
    </lineage>
</organism>
<dbReference type="Gene3D" id="3.30.1440.10">
    <property type="match status" value="1"/>
</dbReference>
<evidence type="ECO:0000256" key="6">
    <source>
        <dbReference type="RuleBase" id="RU003930"/>
    </source>
</evidence>
<dbReference type="GO" id="GO:0003735">
    <property type="term" value="F:structural constituent of ribosome"/>
    <property type="evidence" value="ECO:0007669"/>
    <property type="project" value="InterPro"/>
</dbReference>
<dbReference type="EMBL" id="PEVD01000028">
    <property type="protein sequence ID" value="PIV01366.1"/>
    <property type="molecule type" value="Genomic_DNA"/>
</dbReference>
<keyword evidence="3 5" id="KW-0687">Ribonucleoprotein</keyword>
<comment type="subunit">
    <text evidence="5">Part of the 50S ribosomal subunit; part of the 5S rRNA/L5/L18/L25 subcomplex. Contacts the 5S rRNA and the P site tRNA. Forms a bridge to the 30S subunit in the 70S ribosome.</text>
</comment>
<dbReference type="PIRSF" id="PIRSF002161">
    <property type="entry name" value="Ribosomal_L5"/>
    <property type="match status" value="1"/>
</dbReference>
<dbReference type="InterPro" id="IPR031309">
    <property type="entry name" value="Ribosomal_uL5_C"/>
</dbReference>
<dbReference type="GO" id="GO:0019843">
    <property type="term" value="F:rRNA binding"/>
    <property type="evidence" value="ECO:0007669"/>
    <property type="project" value="UniProtKB-UniRule"/>
</dbReference>
<dbReference type="Proteomes" id="UP000230399">
    <property type="component" value="Unassembled WGS sequence"/>
</dbReference>
<evidence type="ECO:0000256" key="2">
    <source>
        <dbReference type="ARBA" id="ARBA00022980"/>
    </source>
</evidence>
<dbReference type="InterPro" id="IPR031310">
    <property type="entry name" value="Ribosomal_uL5_N"/>
</dbReference>
<feature type="domain" description="Large ribosomal subunit protein uL5 C-terminal" evidence="8">
    <location>
        <begin position="83"/>
        <end position="176"/>
    </location>
</feature>
<keyword evidence="5" id="KW-0699">rRNA-binding</keyword>
<reference evidence="10" key="1">
    <citation type="submission" date="2017-09" db="EMBL/GenBank/DDBJ databases">
        <title>Depth-based differentiation of microbial function through sediment-hosted aquifers and enrichment of novel symbionts in the deep terrestrial subsurface.</title>
        <authorList>
            <person name="Probst A.J."/>
            <person name="Ladd B."/>
            <person name="Jarett J.K."/>
            <person name="Geller-Mcgrath D.E."/>
            <person name="Sieber C.M.K."/>
            <person name="Emerson J.B."/>
            <person name="Anantharaman K."/>
            <person name="Thomas B.C."/>
            <person name="Malmstrom R."/>
            <person name="Stieglmeier M."/>
            <person name="Klingl A."/>
            <person name="Woyke T."/>
            <person name="Ryan C.M."/>
            <person name="Banfield J.F."/>
        </authorList>
    </citation>
    <scope>NUCLEOTIDE SEQUENCE [LARGE SCALE GENOMIC DNA]</scope>
</reference>
<sequence>MNLLEKYHQEIIPQLQKEMGVSSVMAVPRVVKVVINVGLKEAKDDKKVLETVGAWLAVISGQKAKICRAKKSIAGFKLGKGQPIGMAVTLRGKRAFAFLEKLFSIVLPRVRDFSGLSLSGFDGQGNYSLGISEQTVFSEIDFSKIDKVRGLQVTIVSSAKDDQKAKLLLTKLGMPFVKELKDGQQSKNN</sequence>
<accession>A0A2M7BE57</accession>
<dbReference type="GO" id="GO:0000049">
    <property type="term" value="F:tRNA binding"/>
    <property type="evidence" value="ECO:0007669"/>
    <property type="project" value="UniProtKB-UniRule"/>
</dbReference>
<dbReference type="InterPro" id="IPR002132">
    <property type="entry name" value="Ribosomal_uL5"/>
</dbReference>
<gene>
    <name evidence="5" type="primary">rplE</name>
    <name evidence="9" type="ORF">COS55_02015</name>
</gene>
<dbReference type="InterPro" id="IPR022803">
    <property type="entry name" value="Ribosomal_uL5_dom_sf"/>
</dbReference>
<evidence type="ECO:0000313" key="9">
    <source>
        <dbReference type="EMBL" id="PIV01366.1"/>
    </source>
</evidence>
<proteinExistence type="inferred from homology"/>
<dbReference type="HAMAP" id="MF_01333_B">
    <property type="entry name" value="Ribosomal_uL5_B"/>
    <property type="match status" value="1"/>
</dbReference>
<evidence type="ECO:0000256" key="4">
    <source>
        <dbReference type="ARBA" id="ARBA00035245"/>
    </source>
</evidence>
<keyword evidence="5" id="KW-0694">RNA-binding</keyword>
<evidence type="ECO:0000259" key="8">
    <source>
        <dbReference type="Pfam" id="PF00673"/>
    </source>
</evidence>
<evidence type="ECO:0000256" key="3">
    <source>
        <dbReference type="ARBA" id="ARBA00023274"/>
    </source>
</evidence>
<comment type="caution">
    <text evidence="9">The sequence shown here is derived from an EMBL/GenBank/DDBJ whole genome shotgun (WGS) entry which is preliminary data.</text>
</comment>
<comment type="function">
    <text evidence="5">This is 1 of the proteins that bind and probably mediate the attachment of the 5S RNA into the large ribosomal subunit, where it forms part of the central protuberance. In the 70S ribosome it contacts protein S13 of the 30S subunit (bridge B1b), connecting the 2 subunits; this bridge is implicated in subunit movement. Contacts the P site tRNA; the 5S rRNA and some of its associated proteins might help stabilize positioning of ribosome-bound tRNAs.</text>
</comment>
<name>A0A2M7BE57_9BACT</name>
<keyword evidence="2 5" id="KW-0689">Ribosomal protein</keyword>
<comment type="similarity">
    <text evidence="1 5 6">Belongs to the universal ribosomal protein uL5 family.</text>
</comment>
<dbReference type="NCBIfam" id="NF000585">
    <property type="entry name" value="PRK00010.1"/>
    <property type="match status" value="1"/>
</dbReference>
<dbReference type="Pfam" id="PF00281">
    <property type="entry name" value="Ribosomal_L5"/>
    <property type="match status" value="1"/>
</dbReference>
<dbReference type="Pfam" id="PF00673">
    <property type="entry name" value="Ribosomal_L5_C"/>
    <property type="match status" value="1"/>
</dbReference>
<dbReference type="FunFam" id="3.30.1440.10:FF:000001">
    <property type="entry name" value="50S ribosomal protein L5"/>
    <property type="match status" value="1"/>
</dbReference>
<dbReference type="GO" id="GO:0005840">
    <property type="term" value="C:ribosome"/>
    <property type="evidence" value="ECO:0007669"/>
    <property type="project" value="UniProtKB-KW"/>
</dbReference>
<keyword evidence="5" id="KW-0820">tRNA-binding</keyword>
<dbReference type="GO" id="GO:0006412">
    <property type="term" value="P:translation"/>
    <property type="evidence" value="ECO:0007669"/>
    <property type="project" value="UniProtKB-UniRule"/>
</dbReference>
<dbReference type="GO" id="GO:1990904">
    <property type="term" value="C:ribonucleoprotein complex"/>
    <property type="evidence" value="ECO:0007669"/>
    <property type="project" value="UniProtKB-KW"/>
</dbReference>
<evidence type="ECO:0000256" key="1">
    <source>
        <dbReference type="ARBA" id="ARBA00008553"/>
    </source>
</evidence>
<dbReference type="InterPro" id="IPR020930">
    <property type="entry name" value="Ribosomal_uL5_bac-type"/>
</dbReference>
<dbReference type="SUPFAM" id="SSF55282">
    <property type="entry name" value="RL5-like"/>
    <property type="match status" value="1"/>
</dbReference>
<evidence type="ECO:0000313" key="10">
    <source>
        <dbReference type="Proteomes" id="UP000230399"/>
    </source>
</evidence>
<dbReference type="PANTHER" id="PTHR11994">
    <property type="entry name" value="60S RIBOSOMAL PROTEIN L11-RELATED"/>
    <property type="match status" value="1"/>
</dbReference>
<evidence type="ECO:0000256" key="5">
    <source>
        <dbReference type="HAMAP-Rule" id="MF_01333"/>
    </source>
</evidence>
<protein>
    <recommendedName>
        <fullName evidence="4 5">Large ribosomal subunit protein uL5</fullName>
    </recommendedName>
</protein>
<feature type="domain" description="Large ribosomal subunit protein uL5 N-terminal" evidence="7">
    <location>
        <begin position="23"/>
        <end position="78"/>
    </location>
</feature>
<evidence type="ECO:0000259" key="7">
    <source>
        <dbReference type="Pfam" id="PF00281"/>
    </source>
</evidence>